<evidence type="ECO:0000313" key="2">
    <source>
        <dbReference type="EMBL" id="KAG8237383.1"/>
    </source>
</evidence>
<dbReference type="Proteomes" id="UP000792457">
    <property type="component" value="Unassembled WGS sequence"/>
</dbReference>
<evidence type="ECO:0000313" key="3">
    <source>
        <dbReference type="Proteomes" id="UP000792457"/>
    </source>
</evidence>
<gene>
    <name evidence="2" type="ORF">J437_LFUL013018</name>
</gene>
<organism evidence="2 3">
    <name type="scientific">Ladona fulva</name>
    <name type="common">Scarce chaser dragonfly</name>
    <name type="synonym">Libellula fulva</name>
    <dbReference type="NCBI Taxonomy" id="123851"/>
    <lineage>
        <taxon>Eukaryota</taxon>
        <taxon>Metazoa</taxon>
        <taxon>Ecdysozoa</taxon>
        <taxon>Arthropoda</taxon>
        <taxon>Hexapoda</taxon>
        <taxon>Insecta</taxon>
        <taxon>Pterygota</taxon>
        <taxon>Palaeoptera</taxon>
        <taxon>Odonata</taxon>
        <taxon>Epiprocta</taxon>
        <taxon>Anisoptera</taxon>
        <taxon>Libelluloidea</taxon>
        <taxon>Libellulidae</taxon>
        <taxon>Ladona</taxon>
    </lineage>
</organism>
<dbReference type="InterPro" id="IPR029526">
    <property type="entry name" value="PGBD"/>
</dbReference>
<keyword evidence="3" id="KW-1185">Reference proteome</keyword>
<reference evidence="2" key="1">
    <citation type="submission" date="2013-04" db="EMBL/GenBank/DDBJ databases">
        <authorList>
            <person name="Qu J."/>
            <person name="Murali S.C."/>
            <person name="Bandaranaike D."/>
            <person name="Bellair M."/>
            <person name="Blankenburg K."/>
            <person name="Chao H."/>
            <person name="Dinh H."/>
            <person name="Doddapaneni H."/>
            <person name="Downs B."/>
            <person name="Dugan-Rocha S."/>
            <person name="Elkadiri S."/>
            <person name="Gnanaolivu R.D."/>
            <person name="Hernandez B."/>
            <person name="Javaid M."/>
            <person name="Jayaseelan J.C."/>
            <person name="Lee S."/>
            <person name="Li M."/>
            <person name="Ming W."/>
            <person name="Munidasa M."/>
            <person name="Muniz J."/>
            <person name="Nguyen L."/>
            <person name="Ongeri F."/>
            <person name="Osuji N."/>
            <person name="Pu L.-L."/>
            <person name="Puazo M."/>
            <person name="Qu C."/>
            <person name="Quiroz J."/>
            <person name="Raj R."/>
            <person name="Weissenberger G."/>
            <person name="Xin Y."/>
            <person name="Zou X."/>
            <person name="Han Y."/>
            <person name="Richards S."/>
            <person name="Worley K."/>
            <person name="Muzny D."/>
            <person name="Gibbs R."/>
        </authorList>
    </citation>
    <scope>NUCLEOTIDE SEQUENCE</scope>
    <source>
        <strain evidence="2">Sampled in the wild</strain>
    </source>
</reference>
<dbReference type="AlphaFoldDB" id="A0A8K0KN67"/>
<reference evidence="2" key="2">
    <citation type="submission" date="2017-10" db="EMBL/GenBank/DDBJ databases">
        <title>Ladona fulva Genome sequencing and assembly.</title>
        <authorList>
            <person name="Murali S."/>
            <person name="Richards S."/>
            <person name="Bandaranaike D."/>
            <person name="Bellair M."/>
            <person name="Blankenburg K."/>
            <person name="Chao H."/>
            <person name="Dinh H."/>
            <person name="Doddapaneni H."/>
            <person name="Dugan-Rocha S."/>
            <person name="Elkadiri S."/>
            <person name="Gnanaolivu R."/>
            <person name="Hernandez B."/>
            <person name="Skinner E."/>
            <person name="Javaid M."/>
            <person name="Lee S."/>
            <person name="Li M."/>
            <person name="Ming W."/>
            <person name="Munidasa M."/>
            <person name="Muniz J."/>
            <person name="Nguyen L."/>
            <person name="Hughes D."/>
            <person name="Osuji N."/>
            <person name="Pu L.-L."/>
            <person name="Puazo M."/>
            <person name="Qu C."/>
            <person name="Quiroz J."/>
            <person name="Raj R."/>
            <person name="Weissenberger G."/>
            <person name="Xin Y."/>
            <person name="Zou X."/>
            <person name="Han Y."/>
            <person name="Worley K."/>
            <person name="Muzny D."/>
            <person name="Gibbs R."/>
        </authorList>
    </citation>
    <scope>NUCLEOTIDE SEQUENCE</scope>
    <source>
        <strain evidence="2">Sampled in the wild</strain>
    </source>
</reference>
<accession>A0A8K0KN67</accession>
<dbReference type="OrthoDB" id="75807at2759"/>
<dbReference type="PANTHER" id="PTHR46599:SF3">
    <property type="entry name" value="PIGGYBAC TRANSPOSABLE ELEMENT-DERIVED PROTEIN 4"/>
    <property type="match status" value="1"/>
</dbReference>
<comment type="caution">
    <text evidence="2">The sequence shown here is derived from an EMBL/GenBank/DDBJ whole genome shotgun (WGS) entry which is preliminary data.</text>
</comment>
<name>A0A8K0KN67_LADFU</name>
<protein>
    <recommendedName>
        <fullName evidence="1">PiggyBac transposable element-derived protein domain-containing protein</fullName>
    </recommendedName>
</protein>
<feature type="domain" description="PiggyBac transposable element-derived protein" evidence="1">
    <location>
        <begin position="7"/>
        <end position="55"/>
    </location>
</feature>
<dbReference type="PANTHER" id="PTHR46599">
    <property type="entry name" value="PIGGYBAC TRANSPOSABLE ELEMENT-DERIVED PROTEIN 4"/>
    <property type="match status" value="1"/>
</dbReference>
<dbReference type="Pfam" id="PF13843">
    <property type="entry name" value="DDE_Tnp_1_7"/>
    <property type="match status" value="1"/>
</dbReference>
<sequence length="90" mass="10531">MGVDVVKPTVECDYNNTMGGVDRCDQELSYYPSIRKQQKKKIFGHFLDQAVWNSYVLYRKETSQKCLQFIEFRLRLIEDAIVSLSTFKVA</sequence>
<evidence type="ECO:0000259" key="1">
    <source>
        <dbReference type="Pfam" id="PF13843"/>
    </source>
</evidence>
<proteinExistence type="predicted"/>
<dbReference type="EMBL" id="KZ309164">
    <property type="protein sequence ID" value="KAG8237383.1"/>
    <property type="molecule type" value="Genomic_DNA"/>
</dbReference>